<evidence type="ECO:0000313" key="5">
    <source>
        <dbReference type="WBParaSite" id="TCNE_0002004001-mRNA-1"/>
    </source>
</evidence>
<accession>A0A183VH16</accession>
<name>A0A183VH16_TOXCA</name>
<evidence type="ECO:0000256" key="1">
    <source>
        <dbReference type="SAM" id="MobiDB-lite"/>
    </source>
</evidence>
<evidence type="ECO:0000256" key="2">
    <source>
        <dbReference type="SAM" id="SignalP"/>
    </source>
</evidence>
<keyword evidence="2" id="KW-0732">Signal</keyword>
<gene>
    <name evidence="3" type="ORF">TCNE_LOCUS20036</name>
</gene>
<feature type="compositionally biased region" description="Polar residues" evidence="1">
    <location>
        <begin position="61"/>
        <end position="73"/>
    </location>
</feature>
<feature type="region of interest" description="Disordered" evidence="1">
    <location>
        <begin position="54"/>
        <end position="73"/>
    </location>
</feature>
<dbReference type="Proteomes" id="UP000050794">
    <property type="component" value="Unassembled WGS sequence"/>
</dbReference>
<dbReference type="WBParaSite" id="TCNE_0002004001-mRNA-1">
    <property type="protein sequence ID" value="TCNE_0002004001-mRNA-1"/>
    <property type="gene ID" value="TCNE_0002004001"/>
</dbReference>
<protein>
    <submittedName>
        <fullName evidence="5">Secreted protein</fullName>
    </submittedName>
</protein>
<dbReference type="EMBL" id="UYWY01028069">
    <property type="protein sequence ID" value="VDM51357.1"/>
    <property type="molecule type" value="Genomic_DNA"/>
</dbReference>
<feature type="signal peptide" evidence="2">
    <location>
        <begin position="1"/>
        <end position="15"/>
    </location>
</feature>
<organism evidence="4 5">
    <name type="scientific">Toxocara canis</name>
    <name type="common">Canine roundworm</name>
    <dbReference type="NCBI Taxonomy" id="6265"/>
    <lineage>
        <taxon>Eukaryota</taxon>
        <taxon>Metazoa</taxon>
        <taxon>Ecdysozoa</taxon>
        <taxon>Nematoda</taxon>
        <taxon>Chromadorea</taxon>
        <taxon>Rhabditida</taxon>
        <taxon>Spirurina</taxon>
        <taxon>Ascaridomorpha</taxon>
        <taxon>Ascaridoidea</taxon>
        <taxon>Toxocaridae</taxon>
        <taxon>Toxocara</taxon>
    </lineage>
</organism>
<reference evidence="3 4" key="2">
    <citation type="submission" date="2018-11" db="EMBL/GenBank/DDBJ databases">
        <authorList>
            <consortium name="Pathogen Informatics"/>
        </authorList>
    </citation>
    <scope>NUCLEOTIDE SEQUENCE [LARGE SCALE GENOMIC DNA]</scope>
</reference>
<sequence>MLFWLLTTVTSVGLRDEWWTQGEVEELYCRQQPPKKHCLKASGRDMAGSDWLRAGGKKKSYATSTAAQNAREK</sequence>
<feature type="chain" id="PRO_5044553782" evidence="2">
    <location>
        <begin position="16"/>
        <end position="73"/>
    </location>
</feature>
<evidence type="ECO:0000313" key="4">
    <source>
        <dbReference type="Proteomes" id="UP000050794"/>
    </source>
</evidence>
<dbReference type="AlphaFoldDB" id="A0A183VH16"/>
<reference evidence="5" key="1">
    <citation type="submission" date="2016-06" db="UniProtKB">
        <authorList>
            <consortium name="WormBaseParasite"/>
        </authorList>
    </citation>
    <scope>IDENTIFICATION</scope>
</reference>
<proteinExistence type="predicted"/>
<keyword evidence="4" id="KW-1185">Reference proteome</keyword>
<evidence type="ECO:0000313" key="3">
    <source>
        <dbReference type="EMBL" id="VDM51357.1"/>
    </source>
</evidence>